<dbReference type="AlphaFoldDB" id="A0A9D1W7K0"/>
<sequence length="60" mass="6392">MEKVRLNVPALTALCGAVFGFLIFLVASESFGMGLLGLIFGIAGALVFNAFLLPHKSHDR</sequence>
<organism evidence="2 3">
    <name type="scientific">Candidatus Sphingobacterium stercoripullorum</name>
    <dbReference type="NCBI Taxonomy" id="2838759"/>
    <lineage>
        <taxon>Bacteria</taxon>
        <taxon>Pseudomonadati</taxon>
        <taxon>Bacteroidota</taxon>
        <taxon>Sphingobacteriia</taxon>
        <taxon>Sphingobacteriales</taxon>
        <taxon>Sphingobacteriaceae</taxon>
        <taxon>Sphingobacterium</taxon>
    </lineage>
</organism>
<feature type="transmembrane region" description="Helical" evidence="1">
    <location>
        <begin position="7"/>
        <end position="27"/>
    </location>
</feature>
<evidence type="ECO:0000313" key="2">
    <source>
        <dbReference type="EMBL" id="HIX53913.1"/>
    </source>
</evidence>
<reference evidence="2" key="1">
    <citation type="journal article" date="2021" name="PeerJ">
        <title>Extensive microbial diversity within the chicken gut microbiome revealed by metagenomics and culture.</title>
        <authorList>
            <person name="Gilroy R."/>
            <person name="Ravi A."/>
            <person name="Getino M."/>
            <person name="Pursley I."/>
            <person name="Horton D.L."/>
            <person name="Alikhan N.F."/>
            <person name="Baker D."/>
            <person name="Gharbi K."/>
            <person name="Hall N."/>
            <person name="Watson M."/>
            <person name="Adriaenssens E.M."/>
            <person name="Foster-Nyarko E."/>
            <person name="Jarju S."/>
            <person name="Secka A."/>
            <person name="Antonio M."/>
            <person name="Oren A."/>
            <person name="Chaudhuri R.R."/>
            <person name="La Ragione R."/>
            <person name="Hildebrand F."/>
            <person name="Pallen M.J."/>
        </authorList>
    </citation>
    <scope>NUCLEOTIDE SEQUENCE</scope>
    <source>
        <strain evidence="2">1719</strain>
    </source>
</reference>
<dbReference type="EMBL" id="DXEZ01000077">
    <property type="protein sequence ID" value="HIX53913.1"/>
    <property type="molecule type" value="Genomic_DNA"/>
</dbReference>
<keyword evidence="1" id="KW-1133">Transmembrane helix</keyword>
<evidence type="ECO:0000313" key="3">
    <source>
        <dbReference type="Proteomes" id="UP000824156"/>
    </source>
</evidence>
<proteinExistence type="predicted"/>
<name>A0A9D1W7K0_9SPHI</name>
<protein>
    <submittedName>
        <fullName evidence="2">Uncharacterized protein</fullName>
    </submittedName>
</protein>
<evidence type="ECO:0000256" key="1">
    <source>
        <dbReference type="SAM" id="Phobius"/>
    </source>
</evidence>
<gene>
    <name evidence="2" type="ORF">H9853_02715</name>
</gene>
<keyword evidence="1" id="KW-0812">Transmembrane</keyword>
<keyword evidence="1" id="KW-0472">Membrane</keyword>
<accession>A0A9D1W7K0</accession>
<dbReference type="Proteomes" id="UP000824156">
    <property type="component" value="Unassembled WGS sequence"/>
</dbReference>
<reference evidence="2" key="2">
    <citation type="submission" date="2021-04" db="EMBL/GenBank/DDBJ databases">
        <authorList>
            <person name="Gilroy R."/>
        </authorList>
    </citation>
    <scope>NUCLEOTIDE SEQUENCE</scope>
    <source>
        <strain evidence="2">1719</strain>
    </source>
</reference>
<feature type="transmembrane region" description="Helical" evidence="1">
    <location>
        <begin position="33"/>
        <end position="53"/>
    </location>
</feature>
<comment type="caution">
    <text evidence="2">The sequence shown here is derived from an EMBL/GenBank/DDBJ whole genome shotgun (WGS) entry which is preliminary data.</text>
</comment>